<dbReference type="InterPro" id="IPR000847">
    <property type="entry name" value="LysR_HTH_N"/>
</dbReference>
<gene>
    <name evidence="6" type="ORF">N5I32_07545</name>
</gene>
<dbReference type="SUPFAM" id="SSF46785">
    <property type="entry name" value="Winged helix' DNA-binding domain"/>
    <property type="match status" value="1"/>
</dbReference>
<dbReference type="RefSeq" id="WP_261494785.1">
    <property type="nucleotide sequence ID" value="NZ_JAOCQF010000001.1"/>
</dbReference>
<dbReference type="EMBL" id="JAOCQF010000001">
    <property type="protein sequence ID" value="MCT8329361.1"/>
    <property type="molecule type" value="Genomic_DNA"/>
</dbReference>
<dbReference type="Gene3D" id="1.10.10.10">
    <property type="entry name" value="Winged helix-like DNA-binding domain superfamily/Winged helix DNA-binding domain"/>
    <property type="match status" value="1"/>
</dbReference>
<evidence type="ECO:0000259" key="5">
    <source>
        <dbReference type="PROSITE" id="PS50931"/>
    </source>
</evidence>
<keyword evidence="2" id="KW-0805">Transcription regulation</keyword>
<dbReference type="InterPro" id="IPR036388">
    <property type="entry name" value="WH-like_DNA-bd_sf"/>
</dbReference>
<dbReference type="PANTHER" id="PTHR30537:SF58">
    <property type="entry name" value="HTH-TYPE TRANSCRIPTIONAL REGULATOR PERR"/>
    <property type="match status" value="1"/>
</dbReference>
<evidence type="ECO:0000256" key="3">
    <source>
        <dbReference type="ARBA" id="ARBA00023125"/>
    </source>
</evidence>
<dbReference type="Gene3D" id="3.40.190.290">
    <property type="match status" value="1"/>
</dbReference>
<dbReference type="Pfam" id="PF00126">
    <property type="entry name" value="HTH_1"/>
    <property type="match status" value="1"/>
</dbReference>
<accession>A0ABT2NKA9</accession>
<evidence type="ECO:0000313" key="7">
    <source>
        <dbReference type="Proteomes" id="UP001205601"/>
    </source>
</evidence>
<organism evidence="6 7">
    <name type="scientific">Albidovulum sediminis</name>
    <dbReference type="NCBI Taxonomy" id="3066345"/>
    <lineage>
        <taxon>Bacteria</taxon>
        <taxon>Pseudomonadati</taxon>
        <taxon>Pseudomonadota</taxon>
        <taxon>Alphaproteobacteria</taxon>
        <taxon>Rhodobacterales</taxon>
        <taxon>Paracoccaceae</taxon>
        <taxon>Albidovulum</taxon>
    </lineage>
</organism>
<keyword evidence="4" id="KW-0804">Transcription</keyword>
<evidence type="ECO:0000256" key="2">
    <source>
        <dbReference type="ARBA" id="ARBA00023015"/>
    </source>
</evidence>
<keyword evidence="7" id="KW-1185">Reference proteome</keyword>
<sequence length="294" mass="31797">MERFQRNPGLLRSLQHLDAFARRGTLAEAAGELGVSVSAVSHQLNELATFIGEPLVVKTGRRLTLTDTGRLLAQDVSQVLRLLDASLNTAVGKGRHTLRISVCSAFGPYWLAPRLPLFRTAYPDVDVELTMYTLDPQTIETGFDVAITTATLGGGVQAVPFHEETLVAVASPAALAGGDPEGLALITTDTQATAPGAEWNRFDVMSGGMMVAKKQGDWLFCSHYILAREAARAGLGAALLPDFMAKEGLADGSLVTIHPLSMPAGRTYRLCFKSAREQEYPIRLFSRWIRAQKS</sequence>
<dbReference type="InterPro" id="IPR058163">
    <property type="entry name" value="LysR-type_TF_proteobact-type"/>
</dbReference>
<comment type="similarity">
    <text evidence="1">Belongs to the LysR transcriptional regulatory family.</text>
</comment>
<evidence type="ECO:0000256" key="4">
    <source>
        <dbReference type="ARBA" id="ARBA00023163"/>
    </source>
</evidence>
<keyword evidence="3" id="KW-0238">DNA-binding</keyword>
<dbReference type="InterPro" id="IPR005119">
    <property type="entry name" value="LysR_subst-bd"/>
</dbReference>
<dbReference type="InterPro" id="IPR036390">
    <property type="entry name" value="WH_DNA-bd_sf"/>
</dbReference>
<comment type="caution">
    <text evidence="6">The sequence shown here is derived from an EMBL/GenBank/DDBJ whole genome shotgun (WGS) entry which is preliminary data.</text>
</comment>
<proteinExistence type="inferred from homology"/>
<name>A0ABT2NKA9_9RHOB</name>
<protein>
    <submittedName>
        <fullName evidence="6">LysR family transcriptional regulator</fullName>
    </submittedName>
</protein>
<dbReference type="Proteomes" id="UP001205601">
    <property type="component" value="Unassembled WGS sequence"/>
</dbReference>
<dbReference type="PANTHER" id="PTHR30537">
    <property type="entry name" value="HTH-TYPE TRANSCRIPTIONAL REGULATOR"/>
    <property type="match status" value="1"/>
</dbReference>
<evidence type="ECO:0000256" key="1">
    <source>
        <dbReference type="ARBA" id="ARBA00009437"/>
    </source>
</evidence>
<reference evidence="7" key="1">
    <citation type="submission" date="2023-07" db="EMBL/GenBank/DDBJ databases">
        <title>Defluviimonas sediminis sp. nov., isolated from mangrove sediment.</title>
        <authorList>
            <person name="Liu L."/>
            <person name="Li J."/>
            <person name="Huang Y."/>
            <person name="Pan J."/>
            <person name="Li M."/>
        </authorList>
    </citation>
    <scope>NUCLEOTIDE SEQUENCE [LARGE SCALE GENOMIC DNA]</scope>
    <source>
        <strain evidence="7">FT324</strain>
    </source>
</reference>
<dbReference type="PROSITE" id="PS50931">
    <property type="entry name" value="HTH_LYSR"/>
    <property type="match status" value="1"/>
</dbReference>
<evidence type="ECO:0000313" key="6">
    <source>
        <dbReference type="EMBL" id="MCT8329361.1"/>
    </source>
</evidence>
<dbReference type="SUPFAM" id="SSF53850">
    <property type="entry name" value="Periplasmic binding protein-like II"/>
    <property type="match status" value="1"/>
</dbReference>
<dbReference type="Pfam" id="PF03466">
    <property type="entry name" value="LysR_substrate"/>
    <property type="match status" value="1"/>
</dbReference>
<feature type="domain" description="HTH lysR-type" evidence="5">
    <location>
        <begin position="11"/>
        <end position="66"/>
    </location>
</feature>